<dbReference type="PANTHER" id="PTHR21139:SF2">
    <property type="entry name" value="TRIOSEPHOSPHATE ISOMERASE"/>
    <property type="match status" value="1"/>
</dbReference>
<proteinExistence type="inferred from homology"/>
<reference evidence="3 4" key="1">
    <citation type="submission" date="2022-08" db="EMBL/GenBank/DDBJ databases">
        <authorList>
            <person name="Li F."/>
        </authorList>
    </citation>
    <scope>NUCLEOTIDE SEQUENCE [LARGE SCALE GENOMIC DNA]</scope>
    <source>
        <strain evidence="3 4">10F1B-8-1</strain>
    </source>
</reference>
<dbReference type="InterPro" id="IPR035990">
    <property type="entry name" value="TIM_sf"/>
</dbReference>
<dbReference type="Pfam" id="PF00121">
    <property type="entry name" value="TIM"/>
    <property type="match status" value="1"/>
</dbReference>
<dbReference type="RefSeq" id="WP_258799268.1">
    <property type="nucleotide sequence ID" value="NZ_JANTHX010000008.1"/>
</dbReference>
<dbReference type="GO" id="GO:0016853">
    <property type="term" value="F:isomerase activity"/>
    <property type="evidence" value="ECO:0007669"/>
    <property type="project" value="UniProtKB-KW"/>
</dbReference>
<comment type="similarity">
    <text evidence="2">Belongs to the triosephosphate isomerase family.</text>
</comment>
<name>A0ABT1ZHE5_9MICO</name>
<comment type="pathway">
    <text evidence="2">Carbohydrate degradation; glycolysis; D-glyceraldehyde 3-phosphate from glycerone phosphate: step 1/1.</text>
</comment>
<keyword evidence="2" id="KW-0312">Gluconeogenesis</keyword>
<dbReference type="InterPro" id="IPR000652">
    <property type="entry name" value="Triosephosphate_isomerase"/>
</dbReference>
<dbReference type="CDD" id="cd00311">
    <property type="entry name" value="TIM"/>
    <property type="match status" value="1"/>
</dbReference>
<evidence type="ECO:0000256" key="2">
    <source>
        <dbReference type="RuleBase" id="RU363013"/>
    </source>
</evidence>
<keyword evidence="4" id="KW-1185">Reference proteome</keyword>
<dbReference type="InterPro" id="IPR013785">
    <property type="entry name" value="Aldolase_TIM"/>
</dbReference>
<keyword evidence="1 2" id="KW-0413">Isomerase</keyword>
<comment type="catalytic activity">
    <reaction evidence="2">
        <text>D-glyceraldehyde 3-phosphate = dihydroxyacetone phosphate</text>
        <dbReference type="Rhea" id="RHEA:18585"/>
        <dbReference type="ChEBI" id="CHEBI:57642"/>
        <dbReference type="ChEBI" id="CHEBI:59776"/>
        <dbReference type="EC" id="5.3.1.1"/>
    </reaction>
</comment>
<gene>
    <name evidence="3" type="ORF">NUH29_11330</name>
</gene>
<sequence length="258" mass="26607">MARITVGVSLKMYFGHRAAREWLAEVADIAARSEAVADGRVELFVAPGYLQLLPALEAVAGTRVRVAAQDASEHDAGAYTGEVSPAELAEIGVRMVELGHAERRRMYGETDTVVAAKTTAALRNGLTPVLCVGETERMPVGDALAVAAAQVSSAVAGAPAGRIVVAYEPVWAIGAPEPAPADHIRALTSGLRSAVAELPGRDGSAVIYGGSAGPGLLTELGDDVDGLFLGRFAHDPAALREVLAEASALAALRERVPA</sequence>
<comment type="subunit">
    <text evidence="2">Homodimer.</text>
</comment>
<evidence type="ECO:0000313" key="3">
    <source>
        <dbReference type="EMBL" id="MCS0500136.1"/>
    </source>
</evidence>
<dbReference type="PANTHER" id="PTHR21139">
    <property type="entry name" value="TRIOSEPHOSPHATE ISOMERASE"/>
    <property type="match status" value="1"/>
</dbReference>
<keyword evidence="2" id="KW-0324">Glycolysis</keyword>
<comment type="subcellular location">
    <subcellularLocation>
        <location evidence="2">Cytoplasm</location>
    </subcellularLocation>
</comment>
<dbReference type="PROSITE" id="PS51440">
    <property type="entry name" value="TIM_2"/>
    <property type="match status" value="1"/>
</dbReference>
<comment type="caution">
    <text evidence="3">The sequence shown here is derived from an EMBL/GenBank/DDBJ whole genome shotgun (WGS) entry which is preliminary data.</text>
</comment>
<organism evidence="3 4">
    <name type="scientific">Protaetiibacter mangrovi</name>
    <dbReference type="NCBI Taxonomy" id="2970926"/>
    <lineage>
        <taxon>Bacteria</taxon>
        <taxon>Bacillati</taxon>
        <taxon>Actinomycetota</taxon>
        <taxon>Actinomycetes</taxon>
        <taxon>Micrococcales</taxon>
        <taxon>Microbacteriaceae</taxon>
        <taxon>Protaetiibacter</taxon>
    </lineage>
</organism>
<dbReference type="Proteomes" id="UP001205337">
    <property type="component" value="Unassembled WGS sequence"/>
</dbReference>
<evidence type="ECO:0000313" key="4">
    <source>
        <dbReference type="Proteomes" id="UP001205337"/>
    </source>
</evidence>
<accession>A0ABT1ZHE5</accession>
<dbReference type="EC" id="5.3.1.1" evidence="2"/>
<comment type="pathway">
    <text evidence="2">Carbohydrate biosynthesis; gluconeogenesis.</text>
</comment>
<protein>
    <recommendedName>
        <fullName evidence="2">Triosephosphate isomerase</fullName>
        <ecNumber evidence="2">5.3.1.1</ecNumber>
    </recommendedName>
</protein>
<dbReference type="Gene3D" id="3.20.20.70">
    <property type="entry name" value="Aldolase class I"/>
    <property type="match status" value="1"/>
</dbReference>
<dbReference type="SUPFAM" id="SSF51351">
    <property type="entry name" value="Triosephosphate isomerase (TIM)"/>
    <property type="match status" value="1"/>
</dbReference>
<evidence type="ECO:0000256" key="1">
    <source>
        <dbReference type="ARBA" id="ARBA00023235"/>
    </source>
</evidence>
<dbReference type="EMBL" id="JANTHX010000008">
    <property type="protein sequence ID" value="MCS0500136.1"/>
    <property type="molecule type" value="Genomic_DNA"/>
</dbReference>
<keyword evidence="2" id="KW-0963">Cytoplasm</keyword>